<evidence type="ECO:0000256" key="1">
    <source>
        <dbReference type="SAM" id="Phobius"/>
    </source>
</evidence>
<keyword evidence="1" id="KW-0812">Transmembrane</keyword>
<dbReference type="GO" id="GO:0006508">
    <property type="term" value="P:proteolysis"/>
    <property type="evidence" value="ECO:0007669"/>
    <property type="project" value="UniProtKB-KW"/>
</dbReference>
<keyword evidence="1" id="KW-1133">Transmembrane helix</keyword>
<dbReference type="GO" id="GO:0008233">
    <property type="term" value="F:peptidase activity"/>
    <property type="evidence" value="ECO:0007669"/>
    <property type="project" value="UniProtKB-KW"/>
</dbReference>
<dbReference type="EMBL" id="JACRTK010000001">
    <property type="protein sequence ID" value="MBC8589727.1"/>
    <property type="molecule type" value="Genomic_DNA"/>
</dbReference>
<proteinExistence type="predicted"/>
<protein>
    <submittedName>
        <fullName evidence="3">Protease complex subunit PrcB family protein</fullName>
    </submittedName>
</protein>
<comment type="caution">
    <text evidence="3">The sequence shown here is derived from an EMBL/GenBank/DDBJ whole genome shotgun (WGS) entry which is preliminary data.</text>
</comment>
<evidence type="ECO:0000313" key="4">
    <source>
        <dbReference type="Proteomes" id="UP000601522"/>
    </source>
</evidence>
<organism evidence="3 4">
    <name type="scientific">Wansuia hejianensis</name>
    <dbReference type="NCBI Taxonomy" id="2763667"/>
    <lineage>
        <taxon>Bacteria</taxon>
        <taxon>Bacillati</taxon>
        <taxon>Bacillota</taxon>
        <taxon>Clostridia</taxon>
        <taxon>Lachnospirales</taxon>
        <taxon>Lachnospiraceae</taxon>
        <taxon>Wansuia</taxon>
    </lineage>
</organism>
<dbReference type="Pfam" id="PF14343">
    <property type="entry name" value="PrcB_C"/>
    <property type="match status" value="1"/>
</dbReference>
<sequence>MVKRYLIFGLALIIIIGSLIAPKIIKGNKGLVKFKVVEDDEIPEQIVEMLPKYIMEERALTCKYRDDIYIVVTRGEKKSLGYSVDIDKILKESYGKDKFDIVVYAKFTDPNPDEIQPQEYDYPYIIVKTKLKSMPEQIHLDVEYVD</sequence>
<dbReference type="AlphaFoldDB" id="A0A926EY64"/>
<dbReference type="InterPro" id="IPR025748">
    <property type="entry name" value="PrcB_C_dom"/>
</dbReference>
<keyword evidence="3" id="KW-0378">Hydrolase</keyword>
<name>A0A926EY64_9FIRM</name>
<keyword evidence="1" id="KW-0472">Membrane</keyword>
<gene>
    <name evidence="3" type="ORF">H8689_01025</name>
</gene>
<evidence type="ECO:0000313" key="3">
    <source>
        <dbReference type="EMBL" id="MBC8589727.1"/>
    </source>
</evidence>
<evidence type="ECO:0000259" key="2">
    <source>
        <dbReference type="Pfam" id="PF14343"/>
    </source>
</evidence>
<keyword evidence="4" id="KW-1185">Reference proteome</keyword>
<keyword evidence="3" id="KW-0645">Protease</keyword>
<accession>A0A926EY64</accession>
<reference evidence="3 4" key="1">
    <citation type="submission" date="2020-08" db="EMBL/GenBank/DDBJ databases">
        <title>Genome public.</title>
        <authorList>
            <person name="Liu C."/>
            <person name="Sun Q."/>
        </authorList>
    </citation>
    <scope>NUCLEOTIDE SEQUENCE [LARGE SCALE GENOMIC DNA]</scope>
    <source>
        <strain evidence="3 4">NSJ-26</strain>
    </source>
</reference>
<feature type="domain" description="PrcB C-terminal" evidence="2">
    <location>
        <begin position="68"/>
        <end position="129"/>
    </location>
</feature>
<dbReference type="Proteomes" id="UP000601522">
    <property type="component" value="Unassembled WGS sequence"/>
</dbReference>
<feature type="transmembrane region" description="Helical" evidence="1">
    <location>
        <begin position="6"/>
        <end position="25"/>
    </location>
</feature>